<keyword evidence="2" id="KW-0732">Signal</keyword>
<evidence type="ECO:0000313" key="3">
    <source>
        <dbReference type="EMBL" id="PVD26913.1"/>
    </source>
</evidence>
<sequence>MGTDVQWAKCWLLLITIRNINSTGDIAQNVMGTQVEFGGIGPGDRSTEIEENNYINLTVHINDQNVFIIKISHQQNNLSVDICKFILKIACKDAESSIASSYCYCLSNHTVQFLKKASSSDSGLYTWRWRDGKTLDKQRDIFINVKKVIGTQVEFDGLGPGDNSTEIEENDYINFTVHINHQTPVVHSNLIPIQVTLADNSVGSNNRFNHVKDCGRDYHPEGSDRGVDNQVNGQTLNTVENLHSPVVKEPTANHIHDPNYAEVNDAIHPDDPDYSDIKEEDKNQPPESSYYEINIENRLTDSPYACVKKKGKSQSTDPTEPSVNSKDESQPLDPYYFDIKKPSMSHNYDNNHTNDTDPNYADINDHITSQPPDPDYCDVNQHSTHNYDPKYTEVNRNRRHDPPDNLFCDEVKKQNRSLAVDTTYPHNEGQDTDDEILYRYKFVADTTGGGGLTMLRNNQINGQFLSNVDNPHSGNYSHDPNYTDDNEQDPIQHYDPNYDDINSTYACVKKKGKSQSTEPTTPRTNSKDTSQPLDPYYSDIKEPTISPEYENNHTNDTEHDKSHNYDPNYTDVNDHEASKPPDPDYSDVNQPSSLNYDPNYTDVKEEENSQPDDPTYAHVKKRNMIHPDHSTDAQVETEDTIKPDDVYYDEVPKQEASLAVDTTSKDKQNPAATHNPNYVQRKEDATEVGGFYNHLHDIHQHVDPNYDHIESSTRQAADPTFQQVRGHNDLSYPNVKRENTIQKEHMNYDHIKQQT</sequence>
<evidence type="ECO:0000256" key="2">
    <source>
        <dbReference type="SAM" id="SignalP"/>
    </source>
</evidence>
<feature type="compositionally biased region" description="Low complexity" evidence="1">
    <location>
        <begin position="346"/>
        <end position="360"/>
    </location>
</feature>
<feature type="region of interest" description="Disordered" evidence="1">
    <location>
        <begin position="464"/>
        <end position="616"/>
    </location>
</feature>
<dbReference type="Proteomes" id="UP000245119">
    <property type="component" value="Linkage Group LG7"/>
</dbReference>
<gene>
    <name evidence="3" type="ORF">C0Q70_12061</name>
</gene>
<protein>
    <submittedName>
        <fullName evidence="3">Uncharacterized protein</fullName>
    </submittedName>
</protein>
<reference evidence="3 4" key="1">
    <citation type="submission" date="2018-04" db="EMBL/GenBank/DDBJ databases">
        <title>The genome of golden apple snail Pomacea canaliculata provides insight into stress tolerance and invasive adaptation.</title>
        <authorList>
            <person name="Liu C."/>
            <person name="Liu B."/>
            <person name="Ren Y."/>
            <person name="Zhang Y."/>
            <person name="Wang H."/>
            <person name="Li S."/>
            <person name="Jiang F."/>
            <person name="Yin L."/>
            <person name="Zhang G."/>
            <person name="Qian W."/>
            <person name="Fan W."/>
        </authorList>
    </citation>
    <scope>NUCLEOTIDE SEQUENCE [LARGE SCALE GENOMIC DNA]</scope>
    <source>
        <strain evidence="3">SZHN2017</strain>
        <tissue evidence="3">Muscle</tissue>
    </source>
</reference>
<evidence type="ECO:0000313" key="4">
    <source>
        <dbReference type="Proteomes" id="UP000245119"/>
    </source>
</evidence>
<feature type="compositionally biased region" description="Basic and acidic residues" evidence="1">
    <location>
        <begin position="254"/>
        <end position="284"/>
    </location>
</feature>
<feature type="compositionally biased region" description="Basic and acidic residues" evidence="1">
    <location>
        <begin position="385"/>
        <end position="407"/>
    </location>
</feature>
<name>A0A2T7P0H8_POMCA</name>
<evidence type="ECO:0000256" key="1">
    <source>
        <dbReference type="SAM" id="MobiDB-lite"/>
    </source>
</evidence>
<feature type="compositionally biased region" description="Polar residues" evidence="1">
    <location>
        <begin position="464"/>
        <end position="480"/>
    </location>
</feature>
<feature type="region of interest" description="Disordered" evidence="1">
    <location>
        <begin position="250"/>
        <end position="407"/>
    </location>
</feature>
<dbReference type="EMBL" id="PZQS01000007">
    <property type="protein sequence ID" value="PVD26913.1"/>
    <property type="molecule type" value="Genomic_DNA"/>
</dbReference>
<feature type="signal peptide" evidence="2">
    <location>
        <begin position="1"/>
        <end position="22"/>
    </location>
</feature>
<feature type="compositionally biased region" description="Basic and acidic residues" evidence="1">
    <location>
        <begin position="572"/>
        <end position="582"/>
    </location>
</feature>
<feature type="compositionally biased region" description="Polar residues" evidence="1">
    <location>
        <begin position="313"/>
        <end position="324"/>
    </location>
</feature>
<feature type="compositionally biased region" description="Polar residues" evidence="1">
    <location>
        <begin position="514"/>
        <end position="532"/>
    </location>
</feature>
<proteinExistence type="predicted"/>
<accession>A0A2T7P0H8</accession>
<keyword evidence="4" id="KW-1185">Reference proteome</keyword>
<dbReference type="AlphaFoldDB" id="A0A2T7P0H8"/>
<feature type="compositionally biased region" description="Polar residues" evidence="1">
    <location>
        <begin position="587"/>
        <end position="598"/>
    </location>
</feature>
<organism evidence="3 4">
    <name type="scientific">Pomacea canaliculata</name>
    <name type="common">Golden apple snail</name>
    <dbReference type="NCBI Taxonomy" id="400727"/>
    <lineage>
        <taxon>Eukaryota</taxon>
        <taxon>Metazoa</taxon>
        <taxon>Spiralia</taxon>
        <taxon>Lophotrochozoa</taxon>
        <taxon>Mollusca</taxon>
        <taxon>Gastropoda</taxon>
        <taxon>Caenogastropoda</taxon>
        <taxon>Architaenioglossa</taxon>
        <taxon>Ampullarioidea</taxon>
        <taxon>Ampullariidae</taxon>
        <taxon>Pomacea</taxon>
    </lineage>
</organism>
<feature type="chain" id="PRO_5015463495" evidence="2">
    <location>
        <begin position="23"/>
        <end position="755"/>
    </location>
</feature>
<comment type="caution">
    <text evidence="3">The sequence shown here is derived from an EMBL/GenBank/DDBJ whole genome shotgun (WGS) entry which is preliminary data.</text>
</comment>
<feature type="compositionally biased region" description="Basic and acidic residues" evidence="1">
    <location>
        <begin position="550"/>
        <end position="564"/>
    </location>
</feature>